<evidence type="ECO:0000256" key="2">
    <source>
        <dbReference type="SAM" id="SignalP"/>
    </source>
</evidence>
<feature type="domain" description="DUF4774" evidence="3">
    <location>
        <begin position="327"/>
        <end position="375"/>
    </location>
</feature>
<organism evidence="4">
    <name type="scientific">Culicoides sonorensis</name>
    <name type="common">Biting midge</name>
    <dbReference type="NCBI Taxonomy" id="179676"/>
    <lineage>
        <taxon>Eukaryota</taxon>
        <taxon>Metazoa</taxon>
        <taxon>Ecdysozoa</taxon>
        <taxon>Arthropoda</taxon>
        <taxon>Hexapoda</taxon>
        <taxon>Insecta</taxon>
        <taxon>Pterygota</taxon>
        <taxon>Neoptera</taxon>
        <taxon>Endopterygota</taxon>
        <taxon>Diptera</taxon>
        <taxon>Nematocera</taxon>
        <taxon>Chironomoidea</taxon>
        <taxon>Ceratopogonidae</taxon>
        <taxon>Ceratopogoninae</taxon>
        <taxon>Culicoides</taxon>
        <taxon>Monoculicoides</taxon>
    </lineage>
</organism>
<evidence type="ECO:0000256" key="1">
    <source>
        <dbReference type="SAM" id="Coils"/>
    </source>
</evidence>
<feature type="chain" id="PRO_5016431299" evidence="2">
    <location>
        <begin position="19"/>
        <end position="381"/>
    </location>
</feature>
<reference evidence="4" key="1">
    <citation type="submission" date="2018-07" db="EMBL/GenBank/DDBJ databases">
        <authorList>
            <person name="Quirk P.G."/>
            <person name="Krulwich T.A."/>
        </authorList>
    </citation>
    <scope>NUCLEOTIDE SEQUENCE</scope>
</reference>
<name>A0A336LNN8_CULSO</name>
<feature type="signal peptide" evidence="2">
    <location>
        <begin position="1"/>
        <end position="18"/>
    </location>
</feature>
<dbReference type="AlphaFoldDB" id="A0A336LNN8"/>
<gene>
    <name evidence="4" type="primary">CSON008852</name>
</gene>
<proteinExistence type="predicted"/>
<dbReference type="EMBL" id="UFQT01000033">
    <property type="protein sequence ID" value="SSX18283.1"/>
    <property type="molecule type" value="Genomic_DNA"/>
</dbReference>
<evidence type="ECO:0000313" key="4">
    <source>
        <dbReference type="EMBL" id="SSX18283.1"/>
    </source>
</evidence>
<accession>A0A336LNN8</accession>
<feature type="coiled-coil region" evidence="1">
    <location>
        <begin position="289"/>
        <end position="323"/>
    </location>
</feature>
<keyword evidence="2" id="KW-0732">Signal</keyword>
<protein>
    <submittedName>
        <fullName evidence="4">CSON008852 protein</fullName>
    </submittedName>
</protein>
<dbReference type="Pfam" id="PF15999">
    <property type="entry name" value="DUF4774"/>
    <property type="match status" value="1"/>
</dbReference>
<sequence>MMKLFLAAIVVLIPFVYSAPASQYFIYSPAQIATAQAPSVYKLPTTIVQSTTPLKLSDNGKQILYYYPPAAPALAPSYPYQIIAVRDEGASPGGGFDFWQAIQNWFGQAGGGQGESGATGGEAGAAPESSAEAMKFVQRFELLDKDGKKMPEEMKKEEMKKYFILAAQPQYYGSYATFSPFAPLYTYGPAITTITGRSKGLEAVPVEQPVVAVEQPHPVVPEVVPVVKAVEPLVEPLVLVDPVPAASNVQEQVVLAEAPVVPVAPIQARSALEAEKEFIQEKEMEAIIEKKAEEEMIKEEIMKDEIKEEIKLEEKKLEVKEADDPSVAQAQPAAIALSGKGGLSAASPIATSVTGDGGIAVSAPQATSIAGEFPEEAEKKQ</sequence>
<dbReference type="VEuPathDB" id="VectorBase:CSON008852"/>
<keyword evidence="1" id="KW-0175">Coiled coil</keyword>
<dbReference type="InterPro" id="IPR031942">
    <property type="entry name" value="DUF4774"/>
</dbReference>
<evidence type="ECO:0000259" key="3">
    <source>
        <dbReference type="Pfam" id="PF15999"/>
    </source>
</evidence>